<sequence>MASVLSAQEASQLLKCQTWILKVFIHCEGCKRKVKKVLLGIDGVYTTSIEAEQNRVTVTGDIDVQTLIKKLIVKTGKHAELWPENLTKKEKTKPVKAKNNDQQKSSEICQIKQSTTCDKVGVVRLNRASEGDTAKFNREEQCQVSKKGHIPPEKSPNGHDSQAMDLQLGESEKGSVGGKKNRKGQRDDLGSTSSCGPASIGSQHYGDHTAGPVDLSHIIANMYPMDYHSHLVFNGSDITAAATALPSKSLAPYYCYGPSSQYKDAASGEQIDQVKATFLHSVQIFSDENANGCFIM</sequence>
<dbReference type="CDD" id="cd00371">
    <property type="entry name" value="HMA"/>
    <property type="match status" value="1"/>
</dbReference>
<feature type="region of interest" description="Disordered" evidence="6">
    <location>
        <begin position="86"/>
        <end position="105"/>
    </location>
</feature>
<feature type="compositionally biased region" description="Polar residues" evidence="6">
    <location>
        <begin position="190"/>
        <end position="202"/>
    </location>
</feature>
<evidence type="ECO:0000256" key="2">
    <source>
        <dbReference type="ARBA" id="ARBA00022723"/>
    </source>
</evidence>
<evidence type="ECO:0000256" key="4">
    <source>
        <dbReference type="ARBA" id="ARBA00023289"/>
    </source>
</evidence>
<feature type="domain" description="HMA" evidence="7">
    <location>
        <begin position="16"/>
        <end position="80"/>
    </location>
</feature>
<evidence type="ECO:0000256" key="1">
    <source>
        <dbReference type="ARBA" id="ARBA00022481"/>
    </source>
</evidence>
<evidence type="ECO:0000259" key="7">
    <source>
        <dbReference type="PROSITE" id="PS50846"/>
    </source>
</evidence>
<feature type="compositionally biased region" description="Basic and acidic residues" evidence="6">
    <location>
        <begin position="131"/>
        <end position="141"/>
    </location>
</feature>
<name>A0A2P6QYC2_ROSCH</name>
<comment type="similarity">
    <text evidence="5">Belongs to the HIPP family.</text>
</comment>
<keyword evidence="2" id="KW-0479">Metal-binding</keyword>
<gene>
    <name evidence="8" type="ORF">RchiOBHm_Chr4g0422111</name>
</gene>
<dbReference type="Gramene" id="PRQ39171">
    <property type="protein sequence ID" value="PRQ39171"/>
    <property type="gene ID" value="RchiOBHm_Chr4g0422111"/>
</dbReference>
<dbReference type="InterPro" id="IPR036163">
    <property type="entry name" value="HMA_dom_sf"/>
</dbReference>
<dbReference type="PROSITE" id="PS50846">
    <property type="entry name" value="HMA_2"/>
    <property type="match status" value="1"/>
</dbReference>
<dbReference type="STRING" id="74649.A0A2P6QYC2"/>
<dbReference type="AlphaFoldDB" id="A0A2P6QYC2"/>
<comment type="caution">
    <text evidence="8">The sequence shown here is derived from an EMBL/GenBank/DDBJ whole genome shotgun (WGS) entry which is preliminary data.</text>
</comment>
<proteinExistence type="inferred from homology"/>
<feature type="compositionally biased region" description="Basic and acidic residues" evidence="6">
    <location>
        <begin position="86"/>
        <end position="101"/>
    </location>
</feature>
<dbReference type="OrthoDB" id="689350at2759"/>
<dbReference type="GO" id="GO:0046872">
    <property type="term" value="F:metal ion binding"/>
    <property type="evidence" value="ECO:0007669"/>
    <property type="project" value="UniProtKB-KW"/>
</dbReference>
<keyword evidence="4" id="KW-0636">Prenylation</keyword>
<evidence type="ECO:0000313" key="8">
    <source>
        <dbReference type="EMBL" id="PRQ39171.1"/>
    </source>
</evidence>
<keyword evidence="3" id="KW-0449">Lipoprotein</keyword>
<dbReference type="Pfam" id="PF00403">
    <property type="entry name" value="HMA"/>
    <property type="match status" value="1"/>
</dbReference>
<accession>A0A2P6QYC2</accession>
<dbReference type="SUPFAM" id="SSF55008">
    <property type="entry name" value="HMA, heavy metal-associated domain"/>
    <property type="match status" value="1"/>
</dbReference>
<protein>
    <submittedName>
        <fullName evidence="8">Putative heavy metal-associated domain, HMA</fullName>
    </submittedName>
</protein>
<dbReference type="PANTHER" id="PTHR45868:SF80">
    <property type="entry name" value="F15K9.8-RELATED"/>
    <property type="match status" value="1"/>
</dbReference>
<organism evidence="8 9">
    <name type="scientific">Rosa chinensis</name>
    <name type="common">China rose</name>
    <dbReference type="NCBI Taxonomy" id="74649"/>
    <lineage>
        <taxon>Eukaryota</taxon>
        <taxon>Viridiplantae</taxon>
        <taxon>Streptophyta</taxon>
        <taxon>Embryophyta</taxon>
        <taxon>Tracheophyta</taxon>
        <taxon>Spermatophyta</taxon>
        <taxon>Magnoliopsida</taxon>
        <taxon>eudicotyledons</taxon>
        <taxon>Gunneridae</taxon>
        <taxon>Pentapetalae</taxon>
        <taxon>rosids</taxon>
        <taxon>fabids</taxon>
        <taxon>Rosales</taxon>
        <taxon>Rosaceae</taxon>
        <taxon>Rosoideae</taxon>
        <taxon>Rosoideae incertae sedis</taxon>
        <taxon>Rosa</taxon>
    </lineage>
</organism>
<evidence type="ECO:0000256" key="6">
    <source>
        <dbReference type="SAM" id="MobiDB-lite"/>
    </source>
</evidence>
<evidence type="ECO:0000313" key="9">
    <source>
        <dbReference type="Proteomes" id="UP000238479"/>
    </source>
</evidence>
<dbReference type="EMBL" id="PDCK01000042">
    <property type="protein sequence ID" value="PRQ39171.1"/>
    <property type="molecule type" value="Genomic_DNA"/>
</dbReference>
<dbReference type="PANTHER" id="PTHR45868">
    <property type="entry name" value="HEAVY METAL-ASSOCIATED ISOPRENYLATED PLANT PROTEIN 33-RELATED"/>
    <property type="match status" value="1"/>
</dbReference>
<dbReference type="InterPro" id="IPR006121">
    <property type="entry name" value="HMA_dom"/>
</dbReference>
<feature type="region of interest" description="Disordered" evidence="6">
    <location>
        <begin position="131"/>
        <end position="207"/>
    </location>
</feature>
<evidence type="ECO:0000256" key="3">
    <source>
        <dbReference type="ARBA" id="ARBA00023288"/>
    </source>
</evidence>
<reference evidence="8 9" key="1">
    <citation type="journal article" date="2018" name="Nat. Genet.">
        <title>The Rosa genome provides new insights in the design of modern roses.</title>
        <authorList>
            <person name="Bendahmane M."/>
        </authorList>
    </citation>
    <scope>NUCLEOTIDE SEQUENCE [LARGE SCALE GENOMIC DNA]</scope>
    <source>
        <strain evidence="9">cv. Old Blush</strain>
    </source>
</reference>
<keyword evidence="9" id="KW-1185">Reference proteome</keyword>
<evidence type="ECO:0000256" key="5">
    <source>
        <dbReference type="ARBA" id="ARBA00024045"/>
    </source>
</evidence>
<dbReference type="Gene3D" id="3.30.70.100">
    <property type="match status" value="1"/>
</dbReference>
<keyword evidence="1" id="KW-0488">Methylation</keyword>
<dbReference type="Proteomes" id="UP000238479">
    <property type="component" value="Chromosome 4"/>
</dbReference>